<dbReference type="Proteomes" id="UP000253472">
    <property type="component" value="Unassembled WGS sequence"/>
</dbReference>
<protein>
    <submittedName>
        <fullName evidence="2">Uncharacterized protein</fullName>
    </submittedName>
</protein>
<organism evidence="2 3">
    <name type="scientific">Candida viswanathii</name>
    <dbReference type="NCBI Taxonomy" id="5486"/>
    <lineage>
        <taxon>Eukaryota</taxon>
        <taxon>Fungi</taxon>
        <taxon>Dikarya</taxon>
        <taxon>Ascomycota</taxon>
        <taxon>Saccharomycotina</taxon>
        <taxon>Pichiomycetes</taxon>
        <taxon>Debaryomycetaceae</taxon>
        <taxon>Candida/Lodderomyces clade</taxon>
        <taxon>Candida</taxon>
    </lineage>
</organism>
<feature type="compositionally biased region" description="Acidic residues" evidence="1">
    <location>
        <begin position="11"/>
        <end position="25"/>
    </location>
</feature>
<evidence type="ECO:0000313" key="3">
    <source>
        <dbReference type="Proteomes" id="UP000253472"/>
    </source>
</evidence>
<feature type="region of interest" description="Disordered" evidence="1">
    <location>
        <begin position="1"/>
        <end position="25"/>
    </location>
</feature>
<dbReference type="EMBL" id="QLNQ01000001">
    <property type="protein sequence ID" value="RCK66678.1"/>
    <property type="molecule type" value="Genomic_DNA"/>
</dbReference>
<evidence type="ECO:0000313" key="2">
    <source>
        <dbReference type="EMBL" id="RCK66678.1"/>
    </source>
</evidence>
<dbReference type="AlphaFoldDB" id="A0A367YLH1"/>
<name>A0A367YLH1_9ASCO</name>
<sequence length="65" mass="7148">MAGEIGVVCDVESESESESGAEIEDIGDPVVRNQHVKPMGQPRYKRNHREHPSSSNEETLLGILC</sequence>
<comment type="caution">
    <text evidence="2">The sequence shown here is derived from an EMBL/GenBank/DDBJ whole genome shotgun (WGS) entry which is preliminary data.</text>
</comment>
<accession>A0A367YLH1</accession>
<keyword evidence="3" id="KW-1185">Reference proteome</keyword>
<evidence type="ECO:0000256" key="1">
    <source>
        <dbReference type="SAM" id="MobiDB-lite"/>
    </source>
</evidence>
<gene>
    <name evidence="2" type="ORF">Cantr_03162</name>
</gene>
<reference evidence="2 3" key="1">
    <citation type="submission" date="2018-06" db="EMBL/GenBank/DDBJ databases">
        <title>Whole genome sequencing of Candida tropicalis (genome annotated by CSBL at Korea University).</title>
        <authorList>
            <person name="Ahn J."/>
        </authorList>
    </citation>
    <scope>NUCLEOTIDE SEQUENCE [LARGE SCALE GENOMIC DNA]</scope>
    <source>
        <strain evidence="2 3">ATCC 20962</strain>
    </source>
</reference>
<feature type="region of interest" description="Disordered" evidence="1">
    <location>
        <begin position="40"/>
        <end position="65"/>
    </location>
</feature>
<proteinExistence type="predicted"/>